<reference evidence="4 5" key="1">
    <citation type="journal article" date="2015" name="Int. J. Syst. Evol. Microbiol.">
        <title>Hyunsoonleella pacifica sp. nov., isolated from seawater of South Pacific Gyre.</title>
        <authorList>
            <person name="Gao X."/>
            <person name="Zhang Z."/>
            <person name="Dai X."/>
            <person name="Zhang X.H."/>
        </authorList>
    </citation>
    <scope>NUCLEOTIDE SEQUENCE [LARGE SCALE GENOMIC DNA]</scope>
    <source>
        <strain evidence="4 5">SW033</strain>
    </source>
</reference>
<accession>A0A4V2JBC7</accession>
<evidence type="ECO:0000313" key="5">
    <source>
        <dbReference type="Proteomes" id="UP000292372"/>
    </source>
</evidence>
<dbReference type="AlphaFoldDB" id="A0A4V2JBC7"/>
<proteinExistence type="predicted"/>
<dbReference type="SUPFAM" id="SSF48230">
    <property type="entry name" value="Chondroitin AC/alginate lyase"/>
    <property type="match status" value="1"/>
</dbReference>
<organism evidence="4 5">
    <name type="scientific">Hyunsoonleella pacifica</name>
    <dbReference type="NCBI Taxonomy" id="1080224"/>
    <lineage>
        <taxon>Bacteria</taxon>
        <taxon>Pseudomonadati</taxon>
        <taxon>Bacteroidota</taxon>
        <taxon>Flavobacteriia</taxon>
        <taxon>Flavobacteriales</taxon>
        <taxon>Flavobacteriaceae</taxon>
    </lineage>
</organism>
<dbReference type="Proteomes" id="UP000292372">
    <property type="component" value="Unassembled WGS sequence"/>
</dbReference>
<comment type="caution">
    <text evidence="4">The sequence shown here is derived from an EMBL/GenBank/DDBJ whole genome shotgun (WGS) entry which is preliminary data.</text>
</comment>
<keyword evidence="5" id="KW-1185">Reference proteome</keyword>
<evidence type="ECO:0000259" key="3">
    <source>
        <dbReference type="Pfam" id="PF05426"/>
    </source>
</evidence>
<protein>
    <recommendedName>
        <fullName evidence="3">Alginate lyase domain-containing protein</fullName>
    </recommendedName>
</protein>
<sequence length="390" mass="45092">MIRILAFVGTYLFCSLLLIAQKQNQKVYVTAFDKLEAQQASITKREYKALIKQANKLLSRDVFSVVHKTGVPPSKTKHDYMSIGPYWWPNPNTKDGLPYLRKDGEINPETRNSYTDIVEKSNFISAVKTLTRAYFFSADEKYAEKNIAFIKAWFVNDNTKMNPNLKYGQSVPGRYEGRCFGIIEFGDIVEVIKFLEIAKCKGILDSKTEQAMVSWFTAYSSWLQNSELGKEEATRKNNHGTHYDAQLLNILIYLNRIEEVKTYLSTITKARIFSQIEPNGSQPLELARTKSFSYSAMNLHGFLELAVISKKVGVNLWEMSSEDGRSIKAGYQYMIPYLTNKKKWEHKQIKSRKHAEEKLVADLKYIKKYFKEHAFDDTLKQINQKNKIKD</sequence>
<evidence type="ECO:0000256" key="1">
    <source>
        <dbReference type="ARBA" id="ARBA00022729"/>
    </source>
</evidence>
<dbReference type="EMBL" id="SIRS01000001">
    <property type="protein sequence ID" value="TBN18781.1"/>
    <property type="molecule type" value="Genomic_DNA"/>
</dbReference>
<evidence type="ECO:0000313" key="4">
    <source>
        <dbReference type="EMBL" id="TBN18781.1"/>
    </source>
</evidence>
<dbReference type="RefSeq" id="WP_130935297.1">
    <property type="nucleotide sequence ID" value="NZ_BMEE01000001.1"/>
</dbReference>
<evidence type="ECO:0000256" key="2">
    <source>
        <dbReference type="ARBA" id="ARBA00023239"/>
    </source>
</evidence>
<dbReference type="Gene3D" id="1.50.10.100">
    <property type="entry name" value="Chondroitin AC/alginate lyase"/>
    <property type="match status" value="1"/>
</dbReference>
<dbReference type="InterPro" id="IPR008929">
    <property type="entry name" value="Chondroitin_lyas"/>
</dbReference>
<keyword evidence="1" id="KW-0732">Signal</keyword>
<gene>
    <name evidence="4" type="ORF">EYD46_01570</name>
</gene>
<dbReference type="OrthoDB" id="7210452at2"/>
<dbReference type="GO" id="GO:0016829">
    <property type="term" value="F:lyase activity"/>
    <property type="evidence" value="ECO:0007669"/>
    <property type="project" value="UniProtKB-KW"/>
</dbReference>
<name>A0A4V2JBC7_9FLAO</name>
<keyword evidence="2" id="KW-0456">Lyase</keyword>
<dbReference type="GO" id="GO:0042597">
    <property type="term" value="C:periplasmic space"/>
    <property type="evidence" value="ECO:0007669"/>
    <property type="project" value="InterPro"/>
</dbReference>
<feature type="domain" description="Alginate lyase" evidence="3">
    <location>
        <begin position="69"/>
        <end position="344"/>
    </location>
</feature>
<dbReference type="InterPro" id="IPR008397">
    <property type="entry name" value="Alginate_lyase_dom"/>
</dbReference>
<dbReference type="Pfam" id="PF05426">
    <property type="entry name" value="Alginate_lyase"/>
    <property type="match status" value="1"/>
</dbReference>